<evidence type="ECO:0000256" key="1">
    <source>
        <dbReference type="SAM" id="Phobius"/>
    </source>
</evidence>
<protein>
    <submittedName>
        <fullName evidence="2">Uncharacterized protein</fullName>
    </submittedName>
</protein>
<reference evidence="2" key="3">
    <citation type="submission" date="2006-01" db="EMBL/GenBank/DDBJ databases">
        <authorList>
            <person name="Buell R."/>
        </authorList>
    </citation>
    <scope>NUCLEOTIDE SEQUENCE</scope>
</reference>
<reference evidence="2" key="2">
    <citation type="submission" date="2005-04" db="EMBL/GenBank/DDBJ databases">
        <authorList>
            <person name="Buell C.R."/>
            <person name="Wing R.A."/>
            <person name="McCombie W.A."/>
            <person name="Ouyang S."/>
        </authorList>
    </citation>
    <scope>NUCLEOTIDE SEQUENCE</scope>
</reference>
<keyword evidence="1" id="KW-0812">Transmembrane</keyword>
<dbReference type="AlphaFoldDB" id="Q2QLT6"/>
<dbReference type="EMBL" id="DP000011">
    <property type="protein sequence ID" value="ABA99518.1"/>
    <property type="molecule type" value="Genomic_DNA"/>
</dbReference>
<gene>
    <name evidence="2" type="ordered locus">LOC_Os12g43359</name>
</gene>
<feature type="transmembrane region" description="Helical" evidence="1">
    <location>
        <begin position="12"/>
        <end position="29"/>
    </location>
</feature>
<keyword evidence="1" id="KW-0472">Membrane</keyword>
<reference evidence="2" key="1">
    <citation type="journal article" date="2005" name="BMC Biol.">
        <title>The sequence of rice chromosomes 11 and 12, rich in disease resistance genes and recent gene duplications.</title>
        <authorList>
            <consortium name="The rice chromosomes 11 and 12 sequencing consortia"/>
        </authorList>
    </citation>
    <scope>NUCLEOTIDE SEQUENCE [LARGE SCALE GENOMIC DNA]</scope>
</reference>
<proteinExistence type="predicted"/>
<evidence type="ECO:0000313" key="2">
    <source>
        <dbReference type="EMBL" id="ABA99518.1"/>
    </source>
</evidence>
<name>Q2QLT6_ORYSJ</name>
<organism evidence="2">
    <name type="scientific">Oryza sativa subsp. japonica</name>
    <name type="common">Rice</name>
    <dbReference type="NCBI Taxonomy" id="39947"/>
    <lineage>
        <taxon>Eukaryota</taxon>
        <taxon>Viridiplantae</taxon>
        <taxon>Streptophyta</taxon>
        <taxon>Embryophyta</taxon>
        <taxon>Tracheophyta</taxon>
        <taxon>Spermatophyta</taxon>
        <taxon>Magnoliopsida</taxon>
        <taxon>Liliopsida</taxon>
        <taxon>Poales</taxon>
        <taxon>Poaceae</taxon>
        <taxon>BOP clade</taxon>
        <taxon>Oryzoideae</taxon>
        <taxon>Oryzeae</taxon>
        <taxon>Oryzinae</taxon>
        <taxon>Oryza</taxon>
        <taxon>Oryza sativa</taxon>
    </lineage>
</organism>
<sequence length="39" mass="4252">MQMDAAAPGGELRLPLLLLLLQLGYLVLVEKVPRGSKTF</sequence>
<accession>Q2QLT6</accession>
<keyword evidence="1" id="KW-1133">Transmembrane helix</keyword>